<evidence type="ECO:0000313" key="2">
    <source>
        <dbReference type="EMBL" id="SMD23395.1"/>
    </source>
</evidence>
<dbReference type="AlphaFoldDB" id="A0A1Y5Y0Y9"/>
<dbReference type="RefSeq" id="WP_143446904.1">
    <property type="nucleotide sequence ID" value="NZ_FWXV01000009.1"/>
</dbReference>
<accession>A0A1Y5Y0Y9</accession>
<dbReference type="Proteomes" id="UP000192674">
    <property type="component" value="Unassembled WGS sequence"/>
</dbReference>
<reference evidence="2 3" key="1">
    <citation type="submission" date="2017-04" db="EMBL/GenBank/DDBJ databases">
        <authorList>
            <person name="Afonso C.L."/>
            <person name="Miller P.J."/>
            <person name="Scott M.A."/>
            <person name="Spackman E."/>
            <person name="Goraichik I."/>
            <person name="Dimitrov K.M."/>
            <person name="Suarez D.L."/>
            <person name="Swayne D.E."/>
        </authorList>
    </citation>
    <scope>NUCLEOTIDE SEQUENCE [LARGE SCALE GENOMIC DNA]</scope>
    <source>
        <strain evidence="2 3">DSM 43828</strain>
    </source>
</reference>
<keyword evidence="3" id="KW-1185">Reference proteome</keyword>
<protein>
    <recommendedName>
        <fullName evidence="4">Lipoprotein</fullName>
    </recommendedName>
</protein>
<evidence type="ECO:0000256" key="1">
    <source>
        <dbReference type="SAM" id="SignalP"/>
    </source>
</evidence>
<proteinExistence type="predicted"/>
<gene>
    <name evidence="2" type="ORF">SAMN05661093_07949</name>
</gene>
<evidence type="ECO:0008006" key="4">
    <source>
        <dbReference type="Google" id="ProtNLM"/>
    </source>
</evidence>
<feature type="chain" id="PRO_5012079778" description="Lipoprotein" evidence="1">
    <location>
        <begin position="31"/>
        <end position="156"/>
    </location>
</feature>
<sequence>MNKARRAGHAVLTAVAGMVLALTTPMAAQAATAEVAPAACPQPGQRVKTSSSPAIYLVDPDFQLRSIPDEATYFRLWDSWSYVINDSVLSCFTDPIPLYDAELVKEPGDPRVYIWDAYFGFRHIVDAEVFTKYGFSWRKVTERTSVDPNPDRPWFQ</sequence>
<feature type="signal peptide" evidence="1">
    <location>
        <begin position="1"/>
        <end position="30"/>
    </location>
</feature>
<dbReference type="OrthoDB" id="3692954at2"/>
<keyword evidence="1" id="KW-0732">Signal</keyword>
<organism evidence="2 3">
    <name type="scientific">Kibdelosporangium aridum</name>
    <dbReference type="NCBI Taxonomy" id="2030"/>
    <lineage>
        <taxon>Bacteria</taxon>
        <taxon>Bacillati</taxon>
        <taxon>Actinomycetota</taxon>
        <taxon>Actinomycetes</taxon>
        <taxon>Pseudonocardiales</taxon>
        <taxon>Pseudonocardiaceae</taxon>
        <taxon>Kibdelosporangium</taxon>
    </lineage>
</organism>
<name>A0A1Y5Y0Y9_KIBAR</name>
<evidence type="ECO:0000313" key="3">
    <source>
        <dbReference type="Proteomes" id="UP000192674"/>
    </source>
</evidence>
<dbReference type="EMBL" id="FWXV01000009">
    <property type="protein sequence ID" value="SMD23395.1"/>
    <property type="molecule type" value="Genomic_DNA"/>
</dbReference>